<comment type="caution">
    <text evidence="1">The sequence shown here is derived from an EMBL/GenBank/DDBJ whole genome shotgun (WGS) entry which is preliminary data.</text>
</comment>
<keyword evidence="2" id="KW-1185">Reference proteome</keyword>
<accession>A0A4R1KBA4</accession>
<dbReference type="Proteomes" id="UP000294614">
    <property type="component" value="Unassembled WGS sequence"/>
</dbReference>
<dbReference type="PANTHER" id="PTHR37835">
    <property type="entry name" value="ALPHA-CLOSTRIPAIN"/>
    <property type="match status" value="1"/>
</dbReference>
<sequence>MNTKPKPPIFRGTQIRLSILLLLLSVSLLPAFASESWTLAFYLADGEHFYKEQQANVKEICADPDLKNVNIVFLHDRQKTTADKSNLKDMTYVSDCKGFIDIPDLGTETYSTETIKKFFSYVKANYRSDRYFYSITAHGMPPYMSRSGSLNALHIQQALKGIEPDVLGLDMCYLGSLESLLVLNGTADYIVSASTTLPAAGNDFTVFINYFQKHHKVSPKYAARAYLKGYRVSYKDTTQPLTVFITKTGEELNRTAGLFYDSLRKLTVRMHNRLPENPVTLFGINGDLTAVLRQINVNYQDTFIEYFSKGSSLEGTAVYFPARYGILNKTAYGYRLFLRQQGLSQAWLNHLTK</sequence>
<dbReference type="InterPro" id="IPR005077">
    <property type="entry name" value="Peptidase_C11"/>
</dbReference>
<protein>
    <submittedName>
        <fullName evidence="1">Cysteine peptidase C11 family protein</fullName>
    </submittedName>
</protein>
<organism evidence="1 2">
    <name type="scientific">Seleniivibrio woodruffii</name>
    <dbReference type="NCBI Taxonomy" id="1078050"/>
    <lineage>
        <taxon>Bacteria</taxon>
        <taxon>Pseudomonadati</taxon>
        <taxon>Deferribacterota</taxon>
        <taxon>Deferribacteres</taxon>
        <taxon>Deferribacterales</taxon>
        <taxon>Geovibrionaceae</taxon>
        <taxon>Seleniivibrio</taxon>
    </lineage>
</organism>
<dbReference type="Gene3D" id="3.40.50.11970">
    <property type="match status" value="1"/>
</dbReference>
<dbReference type="Pfam" id="PF03415">
    <property type="entry name" value="Peptidase_C11"/>
    <property type="match status" value="1"/>
</dbReference>
<proteinExistence type="predicted"/>
<reference evidence="1 2" key="1">
    <citation type="submission" date="2019-03" db="EMBL/GenBank/DDBJ databases">
        <title>Genomic Encyclopedia of Type Strains, Phase IV (KMG-IV): sequencing the most valuable type-strain genomes for metagenomic binning, comparative biology and taxonomic classification.</title>
        <authorList>
            <person name="Goeker M."/>
        </authorList>
    </citation>
    <scope>NUCLEOTIDE SEQUENCE [LARGE SCALE GENOMIC DNA]</scope>
    <source>
        <strain evidence="1 2">DSM 24984</strain>
    </source>
</reference>
<evidence type="ECO:0000313" key="1">
    <source>
        <dbReference type="EMBL" id="TCK60429.1"/>
    </source>
</evidence>
<evidence type="ECO:0000313" key="2">
    <source>
        <dbReference type="Proteomes" id="UP000294614"/>
    </source>
</evidence>
<name>A0A4R1KBA4_9BACT</name>
<dbReference type="RefSeq" id="WP_132873122.1">
    <property type="nucleotide sequence ID" value="NZ_SMGG01000004.1"/>
</dbReference>
<dbReference type="AlphaFoldDB" id="A0A4R1KBA4"/>
<dbReference type="PANTHER" id="PTHR37835:SF1">
    <property type="entry name" value="ALPHA-CLOSTRIPAIN"/>
    <property type="match status" value="1"/>
</dbReference>
<gene>
    <name evidence="1" type="ORF">C8D98_1302</name>
</gene>
<dbReference type="EMBL" id="SMGG01000004">
    <property type="protein sequence ID" value="TCK60429.1"/>
    <property type="molecule type" value="Genomic_DNA"/>
</dbReference>